<dbReference type="RefSeq" id="WP_143128838.1">
    <property type="nucleotide sequence ID" value="NZ_JBHEEL010000013.1"/>
</dbReference>
<evidence type="ECO:0000259" key="1">
    <source>
        <dbReference type="Pfam" id="PF13588"/>
    </source>
</evidence>
<name>A0A256FA87_9HYPH</name>
<reference evidence="2 3" key="1">
    <citation type="submission" date="2017-07" db="EMBL/GenBank/DDBJ databases">
        <title>Phylogenetic study on the rhizospheric bacterium Ochrobactrum sp. A44.</title>
        <authorList>
            <person name="Krzyzanowska D.M."/>
            <person name="Ossowicki A."/>
            <person name="Rajewska M."/>
            <person name="Maciag T."/>
            <person name="Kaczynski Z."/>
            <person name="Czerwicka M."/>
            <person name="Jafra S."/>
        </authorList>
    </citation>
    <scope>NUCLEOTIDE SEQUENCE [LARGE SCALE GENOMIC DNA]</scope>
    <source>
        <strain evidence="2 3">PR17</strain>
    </source>
</reference>
<comment type="caution">
    <text evidence="2">The sequence shown here is derived from an EMBL/GenBank/DDBJ whole genome shotgun (WGS) entry which is preliminary data.</text>
</comment>
<keyword evidence="3" id="KW-1185">Reference proteome</keyword>
<dbReference type="Proteomes" id="UP000216345">
    <property type="component" value="Unassembled WGS sequence"/>
</dbReference>
<proteinExistence type="predicted"/>
<accession>A0A256FA87</accession>
<protein>
    <submittedName>
        <fullName evidence="2">Type I restriction enzyme R protein</fullName>
    </submittedName>
</protein>
<dbReference type="OrthoDB" id="8254351at2"/>
<evidence type="ECO:0000313" key="2">
    <source>
        <dbReference type="EMBL" id="OYR11789.1"/>
    </source>
</evidence>
<dbReference type="AlphaFoldDB" id="A0A256FA87"/>
<dbReference type="Pfam" id="PF13588">
    <property type="entry name" value="HSDR_N_2"/>
    <property type="match status" value="1"/>
</dbReference>
<dbReference type="InterPro" id="IPR029464">
    <property type="entry name" value="HSDR_N"/>
</dbReference>
<dbReference type="Gene3D" id="3.40.50.300">
    <property type="entry name" value="P-loop containing nucleotide triphosphate hydrolases"/>
    <property type="match status" value="1"/>
</dbReference>
<gene>
    <name evidence="2" type="ORF">CEV32_1322</name>
</gene>
<feature type="domain" description="Type I restriction enzyme R protein N-terminal" evidence="1">
    <location>
        <begin position="72"/>
        <end position="177"/>
    </location>
</feature>
<dbReference type="InterPro" id="IPR027417">
    <property type="entry name" value="P-loop_NTPase"/>
</dbReference>
<organism evidence="2 3">
    <name type="scientific">Brucella rhizosphaerae</name>
    <dbReference type="NCBI Taxonomy" id="571254"/>
    <lineage>
        <taxon>Bacteria</taxon>
        <taxon>Pseudomonadati</taxon>
        <taxon>Pseudomonadota</taxon>
        <taxon>Alphaproteobacteria</taxon>
        <taxon>Hyphomicrobiales</taxon>
        <taxon>Brucellaceae</taxon>
        <taxon>Brucella/Ochrobactrum group</taxon>
        <taxon>Brucella</taxon>
    </lineage>
</organism>
<dbReference type="EMBL" id="NNRK01000031">
    <property type="protein sequence ID" value="OYR11789.1"/>
    <property type="molecule type" value="Genomic_DNA"/>
</dbReference>
<evidence type="ECO:0000313" key="3">
    <source>
        <dbReference type="Proteomes" id="UP000216345"/>
    </source>
</evidence>
<sequence>MRFFGCIGLSYPADFERVALGANSRSYVESHIHPHPLQLISYRASSSVEVPLLRHADDLWSNLADHGAPNEAMVETWFVLPLLEALGHNPLHVASKVPVQFQEGRKQRPGRKPEADFVVYAEKPFCRETSLIVVETKHPNEPLDGGKDQGESYANALRAPVLMLTNGKQLEVWQLQQAIESECVFSCDVAELRQHRAILENILSLRALRSSCSLLAHKRFDVLSSDLGDYERAAHQRVEHGAQQSIERQLLDHVTKQRLSSRELLGLVGKGAIVTAASGYGKTVLARKLLYEAIEQRWADPTKALPVDVFVPDLVQSGKSLEDFLTNRIQAYKPGFSNAALQDIARRDGLIVIADSFERVDRLGRSWLEAQLRTFLADYPKALVYVTSRSQVAPRQLELPVLALQHYSHGELSDLAALRSQTLDSVNQMFAGAPNHVYRLGEIPLIADLMLNYYSTARSHPTDLSILFEGWLEQILAASDPVDRSFDRQLLEDIAVVTVNGPINVVKAGELATNHIDPQGTLRRLAEQDAISLQGTTVELKHEALADHLRANRFWINPSVNPAQLDALLFDPSSLFGLLIVSNAPTVETRGAAWEAVARQNIQIAIRSLRFTGFDKVFSTVATEADARRLASDLQSTLETLINVHFKVVAPALRAELAGQMVERLGVITSVDEAFIHYQFFDANTVEEPISIVGIQELQRAPRMYCHALSKMGLGPGAGRVLAVKRMEEALKELIRERNLIGGRVWTEERTFGRLRHLARQYEAPIDPTQFDKALMFLQPHAGSLVDGNGPNKGQTFLVDELIADLRGLCEQGVNRLERWWHELDELNLGDVNDQQRFSRTLDAYYCRCEIAYDEVVTHSLPDIGPYLRTFRLMPLRMEIVAERQNREGCEGISLSRRQWPVRSFEEAGADVTFSDERPDHYSQEAVKWYVDRTDQLLHQFERHFDDRVISWGGHCVPDLKGYDTAFGKLPDESAIVSGAMEWLMKDLRDLFSEVPNGQWQNR</sequence>
<dbReference type="Gene3D" id="3.90.1570.30">
    <property type="match status" value="1"/>
</dbReference>